<reference evidence="4" key="1">
    <citation type="journal article" date="2014" name="Nat. Commun.">
        <title>The emerging biofuel crop Camelina sativa retains a highly undifferentiated hexaploid genome structure.</title>
        <authorList>
            <person name="Kagale S."/>
            <person name="Koh C."/>
            <person name="Nixon J."/>
            <person name="Bollina V."/>
            <person name="Clarke W.E."/>
            <person name="Tuteja R."/>
            <person name="Spillane C."/>
            <person name="Robinson S.J."/>
            <person name="Links M.G."/>
            <person name="Clarke C."/>
            <person name="Higgins E.E."/>
            <person name="Huebert T."/>
            <person name="Sharpe A.G."/>
            <person name="Parkin I.A."/>
        </authorList>
    </citation>
    <scope>NUCLEOTIDE SEQUENCE [LARGE SCALE GENOMIC DNA]</scope>
    <source>
        <strain evidence="4">cv. DH55</strain>
    </source>
</reference>
<dbReference type="PANTHER" id="PTHR46598">
    <property type="entry name" value="BNAC05G43320D PROTEIN"/>
    <property type="match status" value="1"/>
</dbReference>
<dbReference type="InterPro" id="IPR011990">
    <property type="entry name" value="TPR-like_helical_dom_sf"/>
</dbReference>
<evidence type="ECO:0000256" key="1">
    <source>
        <dbReference type="ARBA" id="ARBA00007626"/>
    </source>
</evidence>
<dbReference type="NCBIfam" id="TIGR00756">
    <property type="entry name" value="PPR"/>
    <property type="match status" value="2"/>
</dbReference>
<dbReference type="PROSITE" id="PS51375">
    <property type="entry name" value="PPR"/>
    <property type="match status" value="2"/>
</dbReference>
<reference evidence="5" key="2">
    <citation type="submission" date="2025-08" db="UniProtKB">
        <authorList>
            <consortium name="RefSeq"/>
        </authorList>
    </citation>
    <scope>IDENTIFICATION</scope>
    <source>
        <tissue evidence="5">Leaf</tissue>
    </source>
</reference>
<dbReference type="Proteomes" id="UP000694864">
    <property type="component" value="Chromosome 14"/>
</dbReference>
<keyword evidence="2" id="KW-0677">Repeat</keyword>
<feature type="repeat" description="PPR" evidence="3">
    <location>
        <begin position="165"/>
        <end position="199"/>
    </location>
</feature>
<evidence type="ECO:0000313" key="5">
    <source>
        <dbReference type="RefSeq" id="XP_010457319.1"/>
    </source>
</evidence>
<dbReference type="PANTHER" id="PTHR46598:SF1">
    <property type="entry name" value="OS10G0422566 PROTEIN"/>
    <property type="match status" value="1"/>
</dbReference>
<comment type="similarity">
    <text evidence="1">Belongs to the PPR family. P subfamily.</text>
</comment>
<dbReference type="GeneID" id="104738806"/>
<proteinExistence type="inferred from homology"/>
<evidence type="ECO:0000313" key="4">
    <source>
        <dbReference type="Proteomes" id="UP000694864"/>
    </source>
</evidence>
<dbReference type="Pfam" id="PF13812">
    <property type="entry name" value="PPR_3"/>
    <property type="match status" value="1"/>
</dbReference>
<sequence>MISDITFKSVSDLCCTECARDDISKALPRRGKVARNSLGAAILGFDTADDDRLDLKKVSGKGSEVNEHDIPEIKVVSNHSMIPYDQFSRDRKFLNLEAEAKDVLGALLAKLHVQVKLITSKRGVLQPTEEIYVKLAKAFLESGKMKELAEFLLKAEHEDSPVSSDNSMLVNVINACISLGMLDQAHDLLDEMRMAGIRTDSSCYEALIQVWMLRTREVTSLLRDAQKAGIQLDSSCYEALIQSQVIQNDTHGALNVFKEMKEAKIPRGGNQQFEKLLKGCEGNAEAGLMSKLLREIREGQSLDAGVHDWNNVIHFFSKKGLMQDAEKALTRMRSLGHSPNAQTFHSMVTGYAAIGSKYTEVTELWGEMKSIAAATSLMRFDQELLDAVLYTFVRGGFFSRANEVVEMMEKRNMFVDKYNYRMLFLKYHKTAYKGKAPNVQSESQLKKREAGLVFKKWLGLS</sequence>
<gene>
    <name evidence="5" type="primary">LOC104738806</name>
</gene>
<dbReference type="Pfam" id="PF01535">
    <property type="entry name" value="PPR"/>
    <property type="match status" value="1"/>
</dbReference>
<organism evidence="4 5">
    <name type="scientific">Camelina sativa</name>
    <name type="common">False flax</name>
    <name type="synonym">Myagrum sativum</name>
    <dbReference type="NCBI Taxonomy" id="90675"/>
    <lineage>
        <taxon>Eukaryota</taxon>
        <taxon>Viridiplantae</taxon>
        <taxon>Streptophyta</taxon>
        <taxon>Embryophyta</taxon>
        <taxon>Tracheophyta</taxon>
        <taxon>Spermatophyta</taxon>
        <taxon>Magnoliopsida</taxon>
        <taxon>eudicotyledons</taxon>
        <taxon>Gunneridae</taxon>
        <taxon>Pentapetalae</taxon>
        <taxon>rosids</taxon>
        <taxon>malvids</taxon>
        <taxon>Brassicales</taxon>
        <taxon>Brassicaceae</taxon>
        <taxon>Camelineae</taxon>
        <taxon>Camelina</taxon>
    </lineage>
</organism>
<keyword evidence="4" id="KW-1185">Reference proteome</keyword>
<accession>A0ABM0VJV0</accession>
<dbReference type="RefSeq" id="XP_010457319.1">
    <property type="nucleotide sequence ID" value="XM_010459017.2"/>
</dbReference>
<name>A0ABM0VJV0_CAMSA</name>
<dbReference type="Pfam" id="PF13041">
    <property type="entry name" value="PPR_2"/>
    <property type="match status" value="1"/>
</dbReference>
<evidence type="ECO:0000256" key="2">
    <source>
        <dbReference type="ARBA" id="ARBA00022737"/>
    </source>
</evidence>
<evidence type="ECO:0000256" key="3">
    <source>
        <dbReference type="PROSITE-ProRule" id="PRU00708"/>
    </source>
</evidence>
<feature type="repeat" description="PPR" evidence="3">
    <location>
        <begin position="305"/>
        <end position="339"/>
    </location>
</feature>
<dbReference type="Gene3D" id="1.25.40.10">
    <property type="entry name" value="Tetratricopeptide repeat domain"/>
    <property type="match status" value="2"/>
</dbReference>
<dbReference type="InterPro" id="IPR002885">
    <property type="entry name" value="PPR_rpt"/>
</dbReference>
<protein>
    <submittedName>
        <fullName evidence="5">Pentatricopeptide repeat-containing protein At1g03100, mitochondrial-like</fullName>
    </submittedName>
</protein>